<keyword evidence="2" id="KW-1134">Transmembrane beta strand</keyword>
<dbReference type="InterPro" id="IPR034746">
    <property type="entry name" value="POTRA"/>
</dbReference>
<evidence type="ECO:0000256" key="7">
    <source>
        <dbReference type="NCBIfam" id="TIGR03303"/>
    </source>
</evidence>
<dbReference type="InterPro" id="IPR039910">
    <property type="entry name" value="D15-like"/>
</dbReference>
<reference evidence="9 10" key="1">
    <citation type="submission" date="2015-07" db="EMBL/GenBank/DDBJ databases">
        <title>The draft genome sequence of Leadbetterella sp. JN14-9.</title>
        <authorList>
            <person name="Liu Y."/>
            <person name="Du J."/>
            <person name="Shao Z."/>
        </authorList>
    </citation>
    <scope>NUCLEOTIDE SEQUENCE [LARGE SCALE GENOMIC DNA]</scope>
    <source>
        <strain evidence="9 10">JN14-9</strain>
    </source>
</reference>
<evidence type="ECO:0000256" key="2">
    <source>
        <dbReference type="ARBA" id="ARBA00022452"/>
    </source>
</evidence>
<accession>A0A0P7BYS5</accession>
<protein>
    <recommendedName>
        <fullName evidence="7">Outer membrane protein assembly factor BamA</fullName>
    </recommendedName>
</protein>
<proteinExistence type="predicted"/>
<dbReference type="PANTHER" id="PTHR12815:SF47">
    <property type="entry name" value="TRANSLOCATION AND ASSEMBLY MODULE SUBUNIT TAMA"/>
    <property type="match status" value="1"/>
</dbReference>
<dbReference type="PIRSF" id="PIRSF006076">
    <property type="entry name" value="OM_assembly_OMP85"/>
    <property type="match status" value="1"/>
</dbReference>
<dbReference type="Proteomes" id="UP000050454">
    <property type="component" value="Unassembled WGS sequence"/>
</dbReference>
<feature type="domain" description="POTRA" evidence="8">
    <location>
        <begin position="49"/>
        <end position="123"/>
    </location>
</feature>
<dbReference type="Gene3D" id="2.40.160.50">
    <property type="entry name" value="membrane protein fhac: a member of the omp85/tpsb transporter family"/>
    <property type="match status" value="1"/>
</dbReference>
<evidence type="ECO:0000256" key="3">
    <source>
        <dbReference type="ARBA" id="ARBA00022692"/>
    </source>
</evidence>
<dbReference type="EMBL" id="LGTQ01000005">
    <property type="protein sequence ID" value="KPM50065.1"/>
    <property type="molecule type" value="Genomic_DNA"/>
</dbReference>
<evidence type="ECO:0000256" key="6">
    <source>
        <dbReference type="ARBA" id="ARBA00023237"/>
    </source>
</evidence>
<sequence length="875" mass="98187">MLNKYKGYALITAFVLLANSLSAQIIGIGSRSKSTNPINTISYDNPQKFTVGGIEVKGVKFLDPNTLISVSGLSVNSQITIPGEAISSAVRRLMDQGIIEEVSINVLRIEDNKAFLEIDLKERPRLNKIQIEGTKKADVETIEELVSENRGKVITEALVKNMQLLIKKHYIEKGFLYTTVQVEQIDDTVRVNNATLIFDIDRKEKVKIDEIVVTGIEQVPEWKLLSKLKKTKERAPLRVFTPSKYVPKQYKEDKQAMIDWLNKKGYRNAQVVTDSVVSNENGNVDLYLHMNEGNRFFYREITWTGNYLHSSDTLAMILGIKKGDLYNPEELEKKINGIPQNDISSFYMDDGYLYFNCTPIEVAVEGDSIDIEMRIFEGKQAIINRIILNGNTKTSDHVVMRELLTRPGQKFSKTDLIETTQRLSKLGYFDPQTIDPRPIPQADGTVDIEYNVDEKSNDQIELSGGWGGIQGFVGTFGIVFNNFAIKDITKFRKYRPLPKGDGQQFSIRFQANGGFQNYSVSFTEPWLGGKKPNSFSVSLFHSAQDYGKLQKRIERLYGNSGFNPYFGFGGLGGSSFYSGFFKNTGGSITYGKRLNWPDRNFNLSSTLSYQYYDVENSFLLANFRNGQAHDISLNANISRYSLDNPQFTRAGSSISLTASFNPPYSLFGTNKSTDELQWIEGHKWMFDADWYMPVVGKLVFHAKANMGFLGKYSDEVGYSPFGRYVVGGAGMGLQNAYNIGVELIGLRGYDEGVVHEKTLAEQSAEVTGATSSNGQLSRQGGIIYNKFAAELRYPISLNPQATIYALSFLEAGNSWGSYKDYNPFRLRRSAGVGVRVFMAAFGLLGFDYGYGFDPIPGIQNKGLKKFTFSIGQQIR</sequence>
<name>A0A0P7BYS5_9BACT</name>
<evidence type="ECO:0000256" key="4">
    <source>
        <dbReference type="ARBA" id="ARBA00022729"/>
    </source>
</evidence>
<feature type="domain" description="POTRA" evidence="8">
    <location>
        <begin position="381"/>
        <end position="455"/>
    </location>
</feature>
<keyword evidence="3" id="KW-0812">Transmembrane</keyword>
<dbReference type="Pfam" id="PF07244">
    <property type="entry name" value="POTRA"/>
    <property type="match status" value="4"/>
</dbReference>
<evidence type="ECO:0000313" key="9">
    <source>
        <dbReference type="EMBL" id="KPM50065.1"/>
    </source>
</evidence>
<dbReference type="InterPro" id="IPR010827">
    <property type="entry name" value="BamA/TamA_POTRA"/>
</dbReference>
<evidence type="ECO:0000259" key="8">
    <source>
        <dbReference type="PROSITE" id="PS51779"/>
    </source>
</evidence>
<dbReference type="InterPro" id="IPR023707">
    <property type="entry name" value="OM_assembly_BamA"/>
</dbReference>
<dbReference type="PATRIC" id="fig|1605367.3.peg.2532"/>
<dbReference type="GO" id="GO:0071709">
    <property type="term" value="P:membrane assembly"/>
    <property type="evidence" value="ECO:0007669"/>
    <property type="project" value="InterPro"/>
</dbReference>
<dbReference type="PANTHER" id="PTHR12815">
    <property type="entry name" value="SORTING AND ASSEMBLY MACHINERY SAMM50 PROTEIN FAMILY MEMBER"/>
    <property type="match status" value="1"/>
</dbReference>
<dbReference type="PROSITE" id="PS51779">
    <property type="entry name" value="POTRA"/>
    <property type="match status" value="2"/>
</dbReference>
<comment type="caution">
    <text evidence="9">The sequence shown here is derived from an EMBL/GenBank/DDBJ whole genome shotgun (WGS) entry which is preliminary data.</text>
</comment>
<evidence type="ECO:0000256" key="5">
    <source>
        <dbReference type="ARBA" id="ARBA00023136"/>
    </source>
</evidence>
<dbReference type="AlphaFoldDB" id="A0A0P7BYS5"/>
<dbReference type="Gene3D" id="3.10.20.310">
    <property type="entry name" value="membrane protein fhac"/>
    <property type="match status" value="5"/>
</dbReference>
<organism evidence="9 10">
    <name type="scientific">Jiulongibacter sediminis</name>
    <dbReference type="NCBI Taxonomy" id="1605367"/>
    <lineage>
        <taxon>Bacteria</taxon>
        <taxon>Pseudomonadati</taxon>
        <taxon>Bacteroidota</taxon>
        <taxon>Cytophagia</taxon>
        <taxon>Cytophagales</taxon>
        <taxon>Leadbetterellaceae</taxon>
        <taxon>Jiulongibacter</taxon>
    </lineage>
</organism>
<keyword evidence="4" id="KW-0732">Signal</keyword>
<keyword evidence="10" id="KW-1185">Reference proteome</keyword>
<dbReference type="GO" id="GO:0009279">
    <property type="term" value="C:cell outer membrane"/>
    <property type="evidence" value="ECO:0007669"/>
    <property type="project" value="UniProtKB-UniRule"/>
</dbReference>
<dbReference type="NCBIfam" id="TIGR03303">
    <property type="entry name" value="OM_YaeT"/>
    <property type="match status" value="1"/>
</dbReference>
<dbReference type="STRING" id="1605367.AFM12_05855"/>
<comment type="subcellular location">
    <subcellularLocation>
        <location evidence="1">Membrane</location>
    </subcellularLocation>
</comment>
<evidence type="ECO:0000256" key="1">
    <source>
        <dbReference type="ARBA" id="ARBA00004370"/>
    </source>
</evidence>
<evidence type="ECO:0000313" key="10">
    <source>
        <dbReference type="Proteomes" id="UP000050454"/>
    </source>
</evidence>
<keyword evidence="5" id="KW-0472">Membrane</keyword>
<gene>
    <name evidence="9" type="ORF">AFM12_05855</name>
</gene>
<dbReference type="OrthoDB" id="9802086at2"/>
<keyword evidence="6" id="KW-0998">Cell outer membrane</keyword>
<dbReference type="RefSeq" id="WP_055144953.1">
    <property type="nucleotide sequence ID" value="NZ_JXSZ01000005.1"/>
</dbReference>